<protein>
    <submittedName>
        <fullName evidence="1">Uncharacterized protein</fullName>
    </submittedName>
</protein>
<name>A0A5F9CPA7_RABIT</name>
<reference evidence="1 2" key="1">
    <citation type="journal article" date="2011" name="Nature">
        <title>A high-resolution map of human evolutionary constraint using 29 mammals.</title>
        <authorList>
            <person name="Lindblad-Toh K."/>
            <person name="Garber M."/>
            <person name="Zuk O."/>
            <person name="Lin M.F."/>
            <person name="Parker B.J."/>
            <person name="Washietl S."/>
            <person name="Kheradpour P."/>
            <person name="Ernst J."/>
            <person name="Jordan G."/>
            <person name="Mauceli E."/>
            <person name="Ward L.D."/>
            <person name="Lowe C.B."/>
            <person name="Holloway A.K."/>
            <person name="Clamp M."/>
            <person name="Gnerre S."/>
            <person name="Alfoldi J."/>
            <person name="Beal K."/>
            <person name="Chang J."/>
            <person name="Clawson H."/>
            <person name="Cuff J."/>
            <person name="Di Palma F."/>
            <person name="Fitzgerald S."/>
            <person name="Flicek P."/>
            <person name="Guttman M."/>
            <person name="Hubisz M.J."/>
            <person name="Jaffe D.B."/>
            <person name="Jungreis I."/>
            <person name="Kent W.J."/>
            <person name="Kostka D."/>
            <person name="Lara M."/>
            <person name="Martins A.L."/>
            <person name="Massingham T."/>
            <person name="Moltke I."/>
            <person name="Raney B.J."/>
            <person name="Rasmussen M.D."/>
            <person name="Robinson J."/>
            <person name="Stark A."/>
            <person name="Vilella A.J."/>
            <person name="Wen J."/>
            <person name="Xie X."/>
            <person name="Zody M.C."/>
            <person name="Baldwin J."/>
            <person name="Bloom T."/>
            <person name="Chin C.W."/>
            <person name="Heiman D."/>
            <person name="Nicol R."/>
            <person name="Nusbaum C."/>
            <person name="Young S."/>
            <person name="Wilkinson J."/>
            <person name="Worley K.C."/>
            <person name="Kovar C.L."/>
            <person name="Muzny D.M."/>
            <person name="Gibbs R.A."/>
            <person name="Cree A."/>
            <person name="Dihn H.H."/>
            <person name="Fowler G."/>
            <person name="Jhangiani S."/>
            <person name="Joshi V."/>
            <person name="Lee S."/>
            <person name="Lewis L.R."/>
            <person name="Nazareth L.V."/>
            <person name="Okwuonu G."/>
            <person name="Santibanez J."/>
            <person name="Warren W.C."/>
            <person name="Mardis E.R."/>
            <person name="Weinstock G.M."/>
            <person name="Wilson R.K."/>
            <person name="Delehaunty K."/>
            <person name="Dooling D."/>
            <person name="Fronik C."/>
            <person name="Fulton L."/>
            <person name="Fulton B."/>
            <person name="Graves T."/>
            <person name="Minx P."/>
            <person name="Sodergren E."/>
            <person name="Birney E."/>
            <person name="Margulies E.H."/>
            <person name="Herrero J."/>
            <person name="Green E.D."/>
            <person name="Haussler D."/>
            <person name="Siepel A."/>
            <person name="Goldman N."/>
            <person name="Pollard K.S."/>
            <person name="Pedersen J.S."/>
            <person name="Lander E.S."/>
            <person name="Kellis M."/>
        </authorList>
    </citation>
    <scope>NUCLEOTIDE SEQUENCE [LARGE SCALE GENOMIC DNA]</scope>
    <source>
        <strain evidence="2">Thorbecke</strain>
    </source>
</reference>
<organism evidence="1 2">
    <name type="scientific">Oryctolagus cuniculus</name>
    <name type="common">Rabbit</name>
    <dbReference type="NCBI Taxonomy" id="9986"/>
    <lineage>
        <taxon>Eukaryota</taxon>
        <taxon>Metazoa</taxon>
        <taxon>Chordata</taxon>
        <taxon>Craniata</taxon>
        <taxon>Vertebrata</taxon>
        <taxon>Euteleostomi</taxon>
        <taxon>Mammalia</taxon>
        <taxon>Eutheria</taxon>
        <taxon>Euarchontoglires</taxon>
        <taxon>Glires</taxon>
        <taxon>Lagomorpha</taxon>
        <taxon>Leporidae</taxon>
        <taxon>Oryctolagus</taxon>
    </lineage>
</organism>
<proteinExistence type="predicted"/>
<keyword evidence="2" id="KW-1185">Reference proteome</keyword>
<dbReference type="Proteomes" id="UP000001811">
    <property type="component" value="Unplaced"/>
</dbReference>
<dbReference type="AlphaFoldDB" id="A0A5F9CPA7"/>
<reference evidence="1" key="2">
    <citation type="submission" date="2025-08" db="UniProtKB">
        <authorList>
            <consortium name="Ensembl"/>
        </authorList>
    </citation>
    <scope>IDENTIFICATION</scope>
    <source>
        <strain evidence="1">Thorbecke</strain>
    </source>
</reference>
<evidence type="ECO:0000313" key="2">
    <source>
        <dbReference type="Proteomes" id="UP000001811"/>
    </source>
</evidence>
<reference evidence="1" key="3">
    <citation type="submission" date="2025-09" db="UniProtKB">
        <authorList>
            <consortium name="Ensembl"/>
        </authorList>
    </citation>
    <scope>IDENTIFICATION</scope>
    <source>
        <strain evidence="1">Thorbecke</strain>
    </source>
</reference>
<sequence length="71" mass="7629">MGAAATEAITPFVGDIETKTGAFPSDQEAEVPRRMSQCHSPGIGLEIQALPPHPAAAATKGLWIMRLHRHR</sequence>
<dbReference type="InParanoid" id="A0A5F9CPA7"/>
<dbReference type="Ensembl" id="ENSOCUT00000026728.2">
    <property type="protein sequence ID" value="ENSOCUP00000035337.1"/>
    <property type="gene ID" value="ENSOCUG00000024160.2"/>
</dbReference>
<accession>A0A5F9CPA7</accession>
<evidence type="ECO:0000313" key="1">
    <source>
        <dbReference type="Ensembl" id="ENSOCUP00000035337.1"/>
    </source>
</evidence>